<evidence type="ECO:0000313" key="1">
    <source>
        <dbReference type="EMBL" id="SDW04003.1"/>
    </source>
</evidence>
<dbReference type="AlphaFoldDB" id="A0A1H2Q9W0"/>
<gene>
    <name evidence="1" type="ORF">SAMN05421882_100221</name>
</gene>
<sequence length="46" mass="5168">MANSKPDPIVSCLILRSIRPAPVSSMDILEFYEGRKRVGFSVMGWL</sequence>
<accession>A0A1H2Q9W0</accession>
<evidence type="ECO:0000313" key="2">
    <source>
        <dbReference type="Proteomes" id="UP000183454"/>
    </source>
</evidence>
<dbReference type="EMBL" id="FNNH01000002">
    <property type="protein sequence ID" value="SDW04003.1"/>
    <property type="molecule type" value="Genomic_DNA"/>
</dbReference>
<reference evidence="1 2" key="1">
    <citation type="submission" date="2016-10" db="EMBL/GenBank/DDBJ databases">
        <authorList>
            <person name="de Groot N.N."/>
        </authorList>
    </citation>
    <scope>NUCLEOTIDE SEQUENCE [LARGE SCALE GENOMIC DNA]</scope>
    <source>
        <strain evidence="1 2">Nm110</strain>
    </source>
</reference>
<organism evidence="1 2">
    <name type="scientific">Nitrosomonas communis</name>
    <dbReference type="NCBI Taxonomy" id="44574"/>
    <lineage>
        <taxon>Bacteria</taxon>
        <taxon>Pseudomonadati</taxon>
        <taxon>Pseudomonadota</taxon>
        <taxon>Betaproteobacteria</taxon>
        <taxon>Nitrosomonadales</taxon>
        <taxon>Nitrosomonadaceae</taxon>
        <taxon>Nitrosomonas</taxon>
    </lineage>
</organism>
<proteinExistence type="predicted"/>
<name>A0A1H2Q9W0_9PROT</name>
<dbReference type="Proteomes" id="UP000183454">
    <property type="component" value="Unassembled WGS sequence"/>
</dbReference>
<protein>
    <submittedName>
        <fullName evidence="1">Uncharacterized protein</fullName>
    </submittedName>
</protein>